<evidence type="ECO:0000256" key="1">
    <source>
        <dbReference type="ARBA" id="ARBA00006525"/>
    </source>
</evidence>
<dbReference type="RefSeq" id="WP_106114581.1">
    <property type="nucleotide sequence ID" value="NZ_PVSR01000030.1"/>
</dbReference>
<dbReference type="GO" id="GO:0009294">
    <property type="term" value="P:DNA-mediated transformation"/>
    <property type="evidence" value="ECO:0007669"/>
    <property type="project" value="InterPro"/>
</dbReference>
<dbReference type="EMBL" id="PVSR01000030">
    <property type="protein sequence ID" value="PRW62545.1"/>
    <property type="molecule type" value="Genomic_DNA"/>
</dbReference>
<dbReference type="NCBIfam" id="TIGR00732">
    <property type="entry name" value="dprA"/>
    <property type="match status" value="1"/>
</dbReference>
<dbReference type="PANTHER" id="PTHR43022">
    <property type="entry name" value="PROTEIN SMF"/>
    <property type="match status" value="1"/>
</dbReference>
<dbReference type="InParanoid" id="A0A2T0GTU7"/>
<protein>
    <submittedName>
        <fullName evidence="3">DNA-protecting protein DprA</fullName>
    </submittedName>
</protein>
<dbReference type="InterPro" id="IPR003488">
    <property type="entry name" value="DprA"/>
</dbReference>
<dbReference type="InterPro" id="IPR057666">
    <property type="entry name" value="DrpA_SLOG"/>
</dbReference>
<comment type="caution">
    <text evidence="3">The sequence shown here is derived from an EMBL/GenBank/DDBJ whole genome shotgun (WGS) entry which is preliminary data.</text>
</comment>
<feature type="domain" description="Smf/DprA SLOG" evidence="2">
    <location>
        <begin position="109"/>
        <end position="301"/>
    </location>
</feature>
<proteinExistence type="inferred from homology"/>
<dbReference type="SUPFAM" id="SSF102405">
    <property type="entry name" value="MCP/YpsA-like"/>
    <property type="match status" value="1"/>
</dbReference>
<sequence length="380" mass="39625">MNAGSVPDEQTLVARAYLCAVAEPPAPALSRFTAERGPVEAAEAVYEGDVDRAVGREVEARRTRVSGRKLLELARREGVRLLVPEHPEWPVGSMEALAGATSVGLEGLAEPLALWCRGAGETNLSSRFVSIVGTRAATGYGESLAAELAYGVASAGVGVVSGAAHGVDGAAHRGALAARGRTVAVLACGPERDYPASHARLLGEIAERGVVLSEYPPGVLPRKHRFLVRNRLIAALGRATVVVEAGARSGAANTAAAADSLGCPVMAVPGPVTSASSVGCHELIRSGRGILVTGADEVLEAVVGLGEGDDPSRQTRHRATDRLDTTSRVVCDALRSDRPRQTEQLALETGFPERTVLACLNALEMSGFARFADEGWTRCE</sequence>
<evidence type="ECO:0000259" key="2">
    <source>
        <dbReference type="Pfam" id="PF02481"/>
    </source>
</evidence>
<dbReference type="PANTHER" id="PTHR43022:SF1">
    <property type="entry name" value="PROTEIN SMF"/>
    <property type="match status" value="1"/>
</dbReference>
<comment type="similarity">
    <text evidence="1">Belongs to the DprA/Smf family.</text>
</comment>
<organism evidence="3 4">
    <name type="scientific">Actinopolyspora mortivallis</name>
    <dbReference type="NCBI Taxonomy" id="33906"/>
    <lineage>
        <taxon>Bacteria</taxon>
        <taxon>Bacillati</taxon>
        <taxon>Actinomycetota</taxon>
        <taxon>Actinomycetes</taxon>
        <taxon>Actinopolysporales</taxon>
        <taxon>Actinopolysporaceae</taxon>
        <taxon>Actinopolyspora</taxon>
    </lineage>
</organism>
<dbReference type="AlphaFoldDB" id="A0A2T0GTU7"/>
<keyword evidence="4" id="KW-1185">Reference proteome</keyword>
<evidence type="ECO:0000313" key="4">
    <source>
        <dbReference type="Proteomes" id="UP000239352"/>
    </source>
</evidence>
<dbReference type="Pfam" id="PF02481">
    <property type="entry name" value="DNA_processg_A"/>
    <property type="match status" value="1"/>
</dbReference>
<accession>A0A2T0GTU7</accession>
<reference evidence="3 4" key="1">
    <citation type="submission" date="2018-03" db="EMBL/GenBank/DDBJ databases">
        <title>Actinopolyspora mortivallis from Sahara, screening for active biomolecules.</title>
        <authorList>
            <person name="Selama O."/>
            <person name="Wellington E.M.H."/>
            <person name="Hacene H."/>
        </authorList>
    </citation>
    <scope>NUCLEOTIDE SEQUENCE [LARGE SCALE GENOMIC DNA]</scope>
    <source>
        <strain evidence="3 4">M5A</strain>
    </source>
</reference>
<gene>
    <name evidence="3" type="primary">dprA</name>
    <name evidence="3" type="ORF">CEP50_15045</name>
</gene>
<name>A0A2T0GTU7_ACTMO</name>
<evidence type="ECO:0000313" key="3">
    <source>
        <dbReference type="EMBL" id="PRW62545.1"/>
    </source>
</evidence>
<dbReference type="Gene3D" id="3.40.50.450">
    <property type="match status" value="1"/>
</dbReference>
<dbReference type="Proteomes" id="UP000239352">
    <property type="component" value="Unassembled WGS sequence"/>
</dbReference>
<dbReference type="STRING" id="1050202.GCA_000384035_02283"/>